<protein>
    <submittedName>
        <fullName evidence="10">Lung seven transmembrane receptor</fullName>
    </submittedName>
</protein>
<name>W2SRC9_NECAM</name>
<dbReference type="KEGG" id="nai:NECAME_04555"/>
<feature type="domain" description="GOST seven transmembrane" evidence="9">
    <location>
        <begin position="412"/>
        <end position="554"/>
    </location>
</feature>
<proteinExistence type="predicted"/>
<gene>
    <name evidence="10" type="ORF">NECAME_04555</name>
</gene>
<dbReference type="OMA" id="LWVDTAF"/>
<organism evidence="10 11">
    <name type="scientific">Necator americanus</name>
    <name type="common">Human hookworm</name>
    <dbReference type="NCBI Taxonomy" id="51031"/>
    <lineage>
        <taxon>Eukaryota</taxon>
        <taxon>Metazoa</taxon>
        <taxon>Ecdysozoa</taxon>
        <taxon>Nematoda</taxon>
        <taxon>Chromadorea</taxon>
        <taxon>Rhabditida</taxon>
        <taxon>Rhabditina</taxon>
        <taxon>Rhabditomorpha</taxon>
        <taxon>Strongyloidea</taxon>
        <taxon>Ancylostomatidae</taxon>
        <taxon>Bunostominae</taxon>
        <taxon>Necator</taxon>
    </lineage>
</organism>
<feature type="transmembrane region" description="Helical" evidence="7">
    <location>
        <begin position="454"/>
        <end position="473"/>
    </location>
</feature>
<keyword evidence="11" id="KW-1185">Reference proteome</keyword>
<evidence type="ECO:0000313" key="11">
    <source>
        <dbReference type="Proteomes" id="UP000053676"/>
    </source>
</evidence>
<evidence type="ECO:0000256" key="3">
    <source>
        <dbReference type="ARBA" id="ARBA00022729"/>
    </source>
</evidence>
<evidence type="ECO:0000259" key="9">
    <source>
        <dbReference type="Pfam" id="PF06814"/>
    </source>
</evidence>
<feature type="transmembrane region" description="Helical" evidence="7">
    <location>
        <begin position="268"/>
        <end position="287"/>
    </location>
</feature>
<feature type="chain" id="PRO_5005715439" evidence="8">
    <location>
        <begin position="17"/>
        <end position="647"/>
    </location>
</feature>
<feature type="region of interest" description="Disordered" evidence="6">
    <location>
        <begin position="589"/>
        <end position="610"/>
    </location>
</feature>
<dbReference type="GO" id="GO:0005829">
    <property type="term" value="C:cytosol"/>
    <property type="evidence" value="ECO:0007669"/>
    <property type="project" value="GOC"/>
</dbReference>
<keyword evidence="4 7" id="KW-1133">Transmembrane helix</keyword>
<feature type="transmembrane region" description="Helical" evidence="7">
    <location>
        <begin position="225"/>
        <end position="248"/>
    </location>
</feature>
<sequence length="647" mass="74849">MYQLWLILLFVPLASTNLLSAGILSETVPLRPKNYQMIGFAQSALNQTEVEIRLSCVEEDIDMTFQVQYALRSSPCDKEFFDAKRADNLRRLLTFYFSDSDHIPDTYSYEKMVYYKSKPQNFSCKDSHGSIIFSEPFPHPMVVKNVSGLVPFRDKRSDPIVSTSLSSWNPAQIVPTDGIYFLVLKIVGVSYPTESPTDEYNVTVTVKWRQPHGFLSAIDYPLLRFYVIMCIFYGGLALIWLILCIKYYRDILRIQYWIGMFFSEISRCFFLSIVSYCLGAVIILGMIEKAFFLAEYSTMNTSGRSVEGVLELAELVSCAKRTMSRVLVIIVSVGYGVVKPRLGNTLSQVSFRLFYTVSQWFVVVRMQLYSRSSLPVASFLQFAFIFLFADVVICFSLFHLQLFMTEFLTKRHVFSKVAGVGLVYFVFCAIEGLARVSKNHVEAAKQKQFAALPLVITEMVIFYWIFTSLGATMRTLKLRRNEVKLTVYRHFMNTLMFAAIASVIFMIWSLLFHIFPTCLKDWKELWVDTAFWHVLFCFILVVIVILWRPSVNNQRYAFTPLLDDSEDENDQDEIFNASSPGFEMLKQRESGSGADMRRQKEKEREDNKLQDDLRWIEDHIPSSLAEHLIMDEEEDKEARELEISKML</sequence>
<feature type="transmembrane region" description="Helical" evidence="7">
    <location>
        <begin position="494"/>
        <end position="515"/>
    </location>
</feature>
<dbReference type="EMBL" id="KI665761">
    <property type="protein sequence ID" value="ETN72083.1"/>
    <property type="molecule type" value="Genomic_DNA"/>
</dbReference>
<dbReference type="GO" id="GO:0005794">
    <property type="term" value="C:Golgi apparatus"/>
    <property type="evidence" value="ECO:0007669"/>
    <property type="project" value="TreeGrafter"/>
</dbReference>
<keyword evidence="5 7" id="KW-0472">Membrane</keyword>
<dbReference type="STRING" id="51031.W2SRC9"/>
<keyword evidence="10" id="KW-0675">Receptor</keyword>
<feature type="signal peptide" evidence="8">
    <location>
        <begin position="1"/>
        <end position="16"/>
    </location>
</feature>
<dbReference type="OrthoDB" id="19932at2759"/>
<feature type="transmembrane region" description="Helical" evidence="7">
    <location>
        <begin position="413"/>
        <end position="434"/>
    </location>
</feature>
<keyword evidence="2 7" id="KW-0812">Transmembrane</keyword>
<dbReference type="PANTHER" id="PTHR21229:SF1">
    <property type="entry name" value="GH17801P"/>
    <property type="match status" value="1"/>
</dbReference>
<feature type="domain" description="GOST seven transmembrane" evidence="9">
    <location>
        <begin position="221"/>
        <end position="262"/>
    </location>
</feature>
<evidence type="ECO:0000313" key="10">
    <source>
        <dbReference type="EMBL" id="ETN72083.1"/>
    </source>
</evidence>
<evidence type="ECO:0000256" key="7">
    <source>
        <dbReference type="SAM" id="Phobius"/>
    </source>
</evidence>
<feature type="transmembrane region" description="Helical" evidence="7">
    <location>
        <begin position="530"/>
        <end position="547"/>
    </location>
</feature>
<dbReference type="InterPro" id="IPR009637">
    <property type="entry name" value="GPR107/GPR108-like"/>
</dbReference>
<reference evidence="11" key="1">
    <citation type="journal article" date="2014" name="Nat. Genet.">
        <title>Genome of the human hookworm Necator americanus.</title>
        <authorList>
            <person name="Tang Y.T."/>
            <person name="Gao X."/>
            <person name="Rosa B.A."/>
            <person name="Abubucker S."/>
            <person name="Hallsworth-Pepin K."/>
            <person name="Martin J."/>
            <person name="Tyagi R."/>
            <person name="Heizer E."/>
            <person name="Zhang X."/>
            <person name="Bhonagiri-Palsikar V."/>
            <person name="Minx P."/>
            <person name="Warren W.C."/>
            <person name="Wang Q."/>
            <person name="Zhan B."/>
            <person name="Hotez P.J."/>
            <person name="Sternberg P.W."/>
            <person name="Dougall A."/>
            <person name="Gaze S.T."/>
            <person name="Mulvenna J."/>
            <person name="Sotillo J."/>
            <person name="Ranganathan S."/>
            <person name="Rabelo E.M."/>
            <person name="Wilson R.K."/>
            <person name="Felgner P.L."/>
            <person name="Bethony J."/>
            <person name="Hawdon J.M."/>
            <person name="Gasser R.B."/>
            <person name="Loukas A."/>
            <person name="Mitreva M."/>
        </authorList>
    </citation>
    <scope>NUCLEOTIDE SEQUENCE [LARGE SCALE GENOMIC DNA]</scope>
</reference>
<feature type="transmembrane region" description="Helical" evidence="7">
    <location>
        <begin position="380"/>
        <end position="401"/>
    </location>
</feature>
<evidence type="ECO:0000256" key="2">
    <source>
        <dbReference type="ARBA" id="ARBA00022692"/>
    </source>
</evidence>
<evidence type="ECO:0000256" key="8">
    <source>
        <dbReference type="SAM" id="SignalP"/>
    </source>
</evidence>
<dbReference type="GO" id="GO:0042147">
    <property type="term" value="P:retrograde transport, endosome to Golgi"/>
    <property type="evidence" value="ECO:0007669"/>
    <property type="project" value="TreeGrafter"/>
</dbReference>
<feature type="domain" description="GOST seven transmembrane" evidence="9">
    <location>
        <begin position="274"/>
        <end position="398"/>
    </location>
</feature>
<evidence type="ECO:0000256" key="6">
    <source>
        <dbReference type="SAM" id="MobiDB-lite"/>
    </source>
</evidence>
<dbReference type="Pfam" id="PF06814">
    <property type="entry name" value="GOST_TM"/>
    <property type="match status" value="3"/>
</dbReference>
<dbReference type="AlphaFoldDB" id="W2SRC9"/>
<evidence type="ECO:0000256" key="5">
    <source>
        <dbReference type="ARBA" id="ARBA00023136"/>
    </source>
</evidence>
<dbReference type="PANTHER" id="PTHR21229">
    <property type="entry name" value="LUNG SEVEN TRANSMEMBRANE RECEPTOR"/>
    <property type="match status" value="1"/>
</dbReference>
<accession>W2SRC9</accession>
<dbReference type="Proteomes" id="UP000053676">
    <property type="component" value="Unassembled WGS sequence"/>
</dbReference>
<evidence type="ECO:0000256" key="1">
    <source>
        <dbReference type="ARBA" id="ARBA00004141"/>
    </source>
</evidence>
<dbReference type="InterPro" id="IPR053937">
    <property type="entry name" value="GOST_TM"/>
</dbReference>
<evidence type="ECO:0000256" key="4">
    <source>
        <dbReference type="ARBA" id="ARBA00022989"/>
    </source>
</evidence>
<comment type="subcellular location">
    <subcellularLocation>
        <location evidence="1">Membrane</location>
        <topology evidence="1">Multi-pass membrane protein</topology>
    </subcellularLocation>
</comment>
<keyword evidence="3 8" id="KW-0732">Signal</keyword>
<dbReference type="GO" id="GO:0016020">
    <property type="term" value="C:membrane"/>
    <property type="evidence" value="ECO:0007669"/>
    <property type="project" value="UniProtKB-SubCell"/>
</dbReference>